<reference evidence="1" key="1">
    <citation type="submission" date="2021-05" db="EMBL/GenBank/DDBJ databases">
        <authorList>
            <person name="Pietrasiak N."/>
            <person name="Ward R."/>
            <person name="Stajich J.E."/>
            <person name="Kurbessoian T."/>
        </authorList>
    </citation>
    <scope>NUCLEOTIDE SEQUENCE</scope>
    <source>
        <strain evidence="1">GSE-NOS-MK-12-04C</strain>
    </source>
</reference>
<dbReference type="Proteomes" id="UP000729701">
    <property type="component" value="Unassembled WGS sequence"/>
</dbReference>
<dbReference type="EMBL" id="JAHHGZ010000010">
    <property type="protein sequence ID" value="MBW4667977.1"/>
    <property type="molecule type" value="Genomic_DNA"/>
</dbReference>
<name>A0A951USP6_9CYAN</name>
<organism evidence="1 2">
    <name type="scientific">Cyanomargarita calcarea GSE-NOS-MK-12-04C</name>
    <dbReference type="NCBI Taxonomy" id="2839659"/>
    <lineage>
        <taxon>Bacteria</taxon>
        <taxon>Bacillati</taxon>
        <taxon>Cyanobacteriota</taxon>
        <taxon>Cyanophyceae</taxon>
        <taxon>Nostocales</taxon>
        <taxon>Cyanomargaritaceae</taxon>
        <taxon>Cyanomargarita</taxon>
    </lineage>
</organism>
<dbReference type="Pfam" id="PF08852">
    <property type="entry name" value="DUF1822"/>
    <property type="match status" value="1"/>
</dbReference>
<evidence type="ECO:0000313" key="2">
    <source>
        <dbReference type="Proteomes" id="UP000729701"/>
    </source>
</evidence>
<dbReference type="InterPro" id="IPR014951">
    <property type="entry name" value="DUF1822"/>
</dbReference>
<protein>
    <submittedName>
        <fullName evidence="1">DUF1822 family protein</fullName>
    </submittedName>
</protein>
<gene>
    <name evidence="1" type="ORF">KME60_11240</name>
</gene>
<sequence>MFKFPVKYTDLRLLIPEIIWLESEHLEQAKKMCNLNGETEHSWQKYLNSLALMGFKKWLDGRISYPIVNQDISAVETACHLQIGDFKFSLIAIEHLLDEVVTIHQDIINIPKFAAHFYVVLEVLEEEAEIIIRGFLRHDELVNARSRMNLPILQEDFYQIPFSIFDTEPNHLLYYCKFTEASAILSPANSGDLLEFLNKNTIKLSQWLQGAFDDGWQTIDTLINPEANLAFSTRNVMEAARRAKLIDLGVQLGSQTVALLVNIIEENEGKLGVLIQLHPTGGEKFLPPLLKLTLLSKSGKVLQEVQSRIQDNYIQLKPFKGEAGKSFSIKVTLGDTSIQESFEM</sequence>
<comment type="caution">
    <text evidence="1">The sequence shown here is derived from an EMBL/GenBank/DDBJ whole genome shotgun (WGS) entry which is preliminary data.</text>
</comment>
<proteinExistence type="predicted"/>
<reference evidence="1" key="2">
    <citation type="journal article" date="2022" name="Microbiol. Resour. Announc.">
        <title>Metagenome Sequencing to Explore Phylogenomics of Terrestrial Cyanobacteria.</title>
        <authorList>
            <person name="Ward R.D."/>
            <person name="Stajich J.E."/>
            <person name="Johansen J.R."/>
            <person name="Huntemann M."/>
            <person name="Clum A."/>
            <person name="Foster B."/>
            <person name="Foster B."/>
            <person name="Roux S."/>
            <person name="Palaniappan K."/>
            <person name="Varghese N."/>
            <person name="Mukherjee S."/>
            <person name="Reddy T.B.K."/>
            <person name="Daum C."/>
            <person name="Copeland A."/>
            <person name="Chen I.A."/>
            <person name="Ivanova N.N."/>
            <person name="Kyrpides N.C."/>
            <person name="Shapiro N."/>
            <person name="Eloe-Fadrosh E.A."/>
            <person name="Pietrasiak N."/>
        </authorList>
    </citation>
    <scope>NUCLEOTIDE SEQUENCE</scope>
    <source>
        <strain evidence="1">GSE-NOS-MK-12-04C</strain>
    </source>
</reference>
<accession>A0A951USP6</accession>
<evidence type="ECO:0000313" key="1">
    <source>
        <dbReference type="EMBL" id="MBW4667977.1"/>
    </source>
</evidence>
<dbReference type="AlphaFoldDB" id="A0A951USP6"/>